<evidence type="ECO:0000256" key="4">
    <source>
        <dbReference type="ARBA" id="ARBA00022448"/>
    </source>
</evidence>
<evidence type="ECO:0000256" key="10">
    <source>
        <dbReference type="SAM" id="SignalP"/>
    </source>
</evidence>
<dbReference type="EC" id="7.1.1.2" evidence="9"/>
<name>A0A6C0R220_9INSE</name>
<keyword evidence="9 11" id="KW-0496">Mitochondrion</keyword>
<dbReference type="Gene3D" id="1.20.58.1610">
    <property type="entry name" value="NADH:ubiquinone/plastoquinone oxidoreductase, chain 3"/>
    <property type="match status" value="1"/>
</dbReference>
<dbReference type="PANTHER" id="PTHR11058:SF9">
    <property type="entry name" value="NADH-UBIQUINONE OXIDOREDUCTASE CHAIN 3"/>
    <property type="match status" value="1"/>
</dbReference>
<dbReference type="EMBL" id="MK951672">
    <property type="protein sequence ID" value="QHZ87535.1"/>
    <property type="molecule type" value="Genomic_DNA"/>
</dbReference>
<keyword evidence="4 9" id="KW-0813">Transport</keyword>
<keyword evidence="9" id="KW-0249">Electron transport</keyword>
<dbReference type="PANTHER" id="PTHR11058">
    <property type="entry name" value="NADH-UBIQUINONE OXIDOREDUCTASE CHAIN 3"/>
    <property type="match status" value="1"/>
</dbReference>
<comment type="subcellular location">
    <subcellularLocation>
        <location evidence="1">Membrane</location>
    </subcellularLocation>
    <subcellularLocation>
        <location evidence="9">Mitochondrion membrane</location>
        <topology evidence="9">Multi-pass membrane protein</topology>
    </subcellularLocation>
</comment>
<keyword evidence="9" id="KW-0520">NAD</keyword>
<feature type="chain" id="PRO_5025538400" description="NADH-ubiquinone oxidoreductase chain 3" evidence="10">
    <location>
        <begin position="23"/>
        <end position="116"/>
    </location>
</feature>
<comment type="function">
    <text evidence="9">Core subunit of the mitochondrial membrane respiratory chain NADH dehydrogenase (Complex I) which catalyzes electron transfer from NADH through the respiratory chain, using ubiquinone as an electron acceptor. Essential for the catalytic activity of complex I.</text>
</comment>
<feature type="transmembrane region" description="Helical" evidence="9">
    <location>
        <begin position="57"/>
        <end position="81"/>
    </location>
</feature>
<comment type="similarity">
    <text evidence="2 9">Belongs to the complex I subunit 3 family.</text>
</comment>
<evidence type="ECO:0000256" key="5">
    <source>
        <dbReference type="ARBA" id="ARBA00022692"/>
    </source>
</evidence>
<evidence type="ECO:0000256" key="8">
    <source>
        <dbReference type="ARBA" id="ARBA00049551"/>
    </source>
</evidence>
<dbReference type="AlphaFoldDB" id="A0A6C0R220"/>
<proteinExistence type="inferred from homology"/>
<dbReference type="GO" id="GO:0031966">
    <property type="term" value="C:mitochondrial membrane"/>
    <property type="evidence" value="ECO:0007669"/>
    <property type="project" value="UniProtKB-SubCell"/>
</dbReference>
<keyword evidence="7 9" id="KW-0472">Membrane</keyword>
<accession>A0A6C0R220</accession>
<dbReference type="GO" id="GO:0030964">
    <property type="term" value="C:NADH dehydrogenase complex"/>
    <property type="evidence" value="ECO:0007669"/>
    <property type="project" value="TreeGrafter"/>
</dbReference>
<geneLocation type="mitochondrion" evidence="11"/>
<dbReference type="GO" id="GO:0008137">
    <property type="term" value="F:NADH dehydrogenase (ubiquinone) activity"/>
    <property type="evidence" value="ECO:0007669"/>
    <property type="project" value="UniProtKB-UniRule"/>
</dbReference>
<feature type="transmembrane region" description="Helical" evidence="9">
    <location>
        <begin position="88"/>
        <end position="106"/>
    </location>
</feature>
<evidence type="ECO:0000256" key="2">
    <source>
        <dbReference type="ARBA" id="ARBA00008472"/>
    </source>
</evidence>
<dbReference type="InterPro" id="IPR038430">
    <property type="entry name" value="NDAH_ubi_oxred_su3_sf"/>
</dbReference>
<dbReference type="PROSITE" id="PS51257">
    <property type="entry name" value="PROKAR_LIPOPROTEIN"/>
    <property type="match status" value="1"/>
</dbReference>
<evidence type="ECO:0000256" key="7">
    <source>
        <dbReference type="ARBA" id="ARBA00023136"/>
    </source>
</evidence>
<comment type="catalytic activity">
    <reaction evidence="8 9">
        <text>a ubiquinone + NADH + 5 H(+)(in) = a ubiquinol + NAD(+) + 4 H(+)(out)</text>
        <dbReference type="Rhea" id="RHEA:29091"/>
        <dbReference type="Rhea" id="RHEA-COMP:9565"/>
        <dbReference type="Rhea" id="RHEA-COMP:9566"/>
        <dbReference type="ChEBI" id="CHEBI:15378"/>
        <dbReference type="ChEBI" id="CHEBI:16389"/>
        <dbReference type="ChEBI" id="CHEBI:17976"/>
        <dbReference type="ChEBI" id="CHEBI:57540"/>
        <dbReference type="ChEBI" id="CHEBI:57945"/>
        <dbReference type="EC" id="7.1.1.2"/>
    </reaction>
</comment>
<evidence type="ECO:0000256" key="9">
    <source>
        <dbReference type="RuleBase" id="RU003640"/>
    </source>
</evidence>
<keyword evidence="10" id="KW-0732">Signal</keyword>
<reference evidence="11" key="1">
    <citation type="journal article" date="2019" name="Sci. Rep.">
        <title>The mitochondrial genomes of palaeopteran insects and insights into the early insect relationships.</title>
        <authorList>
            <person name="Song N."/>
            <person name="Li X."/>
            <person name="Yin X."/>
            <person name="Li X."/>
            <person name="Yin J."/>
            <person name="Pan P."/>
        </authorList>
    </citation>
    <scope>NUCLEOTIDE SEQUENCE</scope>
</reference>
<feature type="signal peptide" evidence="10">
    <location>
        <begin position="1"/>
        <end position="22"/>
    </location>
</feature>
<keyword evidence="6 9" id="KW-1133">Transmembrane helix</keyword>
<evidence type="ECO:0000256" key="6">
    <source>
        <dbReference type="ARBA" id="ARBA00022989"/>
    </source>
</evidence>
<dbReference type="InterPro" id="IPR000440">
    <property type="entry name" value="NADH_UbQ/plastoQ_OxRdtase_su3"/>
</dbReference>
<keyword evidence="5 9" id="KW-0812">Transmembrane</keyword>
<keyword evidence="9" id="KW-1278">Translocase</keyword>
<keyword evidence="9" id="KW-0830">Ubiquinone</keyword>
<evidence type="ECO:0000313" key="11">
    <source>
        <dbReference type="EMBL" id="QHZ87535.1"/>
    </source>
</evidence>
<sequence length="116" mass="13452">MMKVMFMGIILLLLSCILCCLAMLLSKKSYMDREKMSAFECGFDPFSSSRLPFSLRFYLIALIFLIFDVELVLLMPLVLLYDTVIIEVWGLVALIFAMILLIGLYYEWDQGALNWK</sequence>
<gene>
    <name evidence="11" type="primary">nad3</name>
</gene>
<evidence type="ECO:0000256" key="3">
    <source>
        <dbReference type="ARBA" id="ARBA00021007"/>
    </source>
</evidence>
<dbReference type="Pfam" id="PF00507">
    <property type="entry name" value="Oxidored_q4"/>
    <property type="match status" value="1"/>
</dbReference>
<protein>
    <recommendedName>
        <fullName evidence="3 9">NADH-ubiquinone oxidoreductase chain 3</fullName>
        <ecNumber evidence="9">7.1.1.2</ecNumber>
    </recommendedName>
</protein>
<keyword evidence="9" id="KW-0679">Respiratory chain</keyword>
<organism evidence="11">
    <name type="scientific">Cloeon dipterum</name>
    <dbReference type="NCBI Taxonomy" id="197152"/>
    <lineage>
        <taxon>Eukaryota</taxon>
        <taxon>Metazoa</taxon>
        <taxon>Ecdysozoa</taxon>
        <taxon>Arthropoda</taxon>
        <taxon>Hexapoda</taxon>
        <taxon>Insecta</taxon>
        <taxon>Pterygota</taxon>
        <taxon>Palaeoptera</taxon>
        <taxon>Ephemeroptera</taxon>
        <taxon>Pisciforma</taxon>
        <taxon>Baetidae</taxon>
        <taxon>Cloeon</taxon>
    </lineage>
</organism>
<evidence type="ECO:0000256" key="1">
    <source>
        <dbReference type="ARBA" id="ARBA00004370"/>
    </source>
</evidence>